<dbReference type="PANTHER" id="PTHR33495:SF2">
    <property type="entry name" value="ANTI-SIGMA FACTOR ANTAGONIST TM_1081-RELATED"/>
    <property type="match status" value="1"/>
</dbReference>
<dbReference type="SUPFAM" id="SSF52091">
    <property type="entry name" value="SpoIIaa-like"/>
    <property type="match status" value="1"/>
</dbReference>
<dbReference type="GO" id="GO:0004674">
    <property type="term" value="F:protein serine/threonine kinase activity"/>
    <property type="evidence" value="ECO:0007669"/>
    <property type="project" value="UniProtKB-EC"/>
</dbReference>
<name>A0A081FYW3_9GAMM</name>
<proteinExistence type="predicted"/>
<keyword evidence="2" id="KW-0808">Transferase</keyword>
<dbReference type="CDD" id="cd07043">
    <property type="entry name" value="STAS_anti-anti-sigma_factors"/>
    <property type="match status" value="1"/>
</dbReference>
<dbReference type="AlphaFoldDB" id="A0A081FYW3"/>
<dbReference type="Proteomes" id="UP000028252">
    <property type="component" value="Unassembled WGS sequence"/>
</dbReference>
<dbReference type="RefSeq" id="WP_036187677.1">
    <property type="nucleotide sequence ID" value="NZ_JMQN01000030.1"/>
</dbReference>
<comment type="caution">
    <text evidence="2">The sequence shown here is derived from an EMBL/GenBank/DDBJ whole genome shotgun (WGS) entry which is preliminary data.</text>
</comment>
<dbReference type="InterPro" id="IPR002645">
    <property type="entry name" value="STAS_dom"/>
</dbReference>
<keyword evidence="2" id="KW-0418">Kinase</keyword>
<protein>
    <submittedName>
        <fullName evidence="2">Serine-protein kinase RsbW</fullName>
        <ecNumber evidence="2">2.7.11.1</ecNumber>
    </submittedName>
</protein>
<dbReference type="PANTHER" id="PTHR33495">
    <property type="entry name" value="ANTI-SIGMA FACTOR ANTAGONIST TM_1081-RELATED-RELATED"/>
    <property type="match status" value="1"/>
</dbReference>
<dbReference type="STRING" id="1232683.ADIMK_2174"/>
<dbReference type="PATRIC" id="fig|1232683.4.peg.2133"/>
<dbReference type="GO" id="GO:0043856">
    <property type="term" value="F:anti-sigma factor antagonist activity"/>
    <property type="evidence" value="ECO:0007669"/>
    <property type="project" value="TreeGrafter"/>
</dbReference>
<organism evidence="2 3">
    <name type="scientific">Marinobacterium lacunae</name>
    <dbReference type="NCBI Taxonomy" id="1232683"/>
    <lineage>
        <taxon>Bacteria</taxon>
        <taxon>Pseudomonadati</taxon>
        <taxon>Pseudomonadota</taxon>
        <taxon>Gammaproteobacteria</taxon>
        <taxon>Oceanospirillales</taxon>
        <taxon>Oceanospirillaceae</taxon>
        <taxon>Marinobacterium</taxon>
    </lineage>
</organism>
<dbReference type="EC" id="2.7.11.1" evidence="2"/>
<dbReference type="PROSITE" id="PS50801">
    <property type="entry name" value="STAS"/>
    <property type="match status" value="1"/>
</dbReference>
<dbReference type="InterPro" id="IPR036513">
    <property type="entry name" value="STAS_dom_sf"/>
</dbReference>
<evidence type="ECO:0000313" key="2">
    <source>
        <dbReference type="EMBL" id="KEA63718.1"/>
    </source>
</evidence>
<dbReference type="Gene3D" id="3.30.750.24">
    <property type="entry name" value="STAS domain"/>
    <property type="match status" value="1"/>
</dbReference>
<sequence length="161" mass="17830">MAEGQVYFAKSDGVLVLQFEGEIRYTLAPPLDRFLDIQFADGTLQSVCVDLNRVTAIDSTGIGLLAKTAKLLKHNSEEKPVLFSSNDEINELLGAVCLDSYCIIVQGIAEPVSLESLPEYVADESEMADTILEAHRILCELSEDNRAQFQNVVDALERERH</sequence>
<gene>
    <name evidence="2" type="ORF">ADIMK_2174</name>
</gene>
<dbReference type="Pfam" id="PF01740">
    <property type="entry name" value="STAS"/>
    <property type="match status" value="1"/>
</dbReference>
<feature type="domain" description="STAS" evidence="1">
    <location>
        <begin position="4"/>
        <end position="93"/>
    </location>
</feature>
<evidence type="ECO:0000313" key="3">
    <source>
        <dbReference type="Proteomes" id="UP000028252"/>
    </source>
</evidence>
<dbReference type="eggNOG" id="COG1366">
    <property type="taxonomic scope" value="Bacteria"/>
</dbReference>
<keyword evidence="3" id="KW-1185">Reference proteome</keyword>
<dbReference type="EMBL" id="JMQN01000030">
    <property type="protein sequence ID" value="KEA63718.1"/>
    <property type="molecule type" value="Genomic_DNA"/>
</dbReference>
<accession>A0A081FYW3</accession>
<reference evidence="2 3" key="1">
    <citation type="submission" date="2014-04" db="EMBL/GenBank/DDBJ databases">
        <title>Marinobacterium kochiensis sp. nov., isolated from sediment sample collected from Kochi backwaters in Kerala, India.</title>
        <authorList>
            <person name="Singh A."/>
            <person name="Pinnaka A.K."/>
        </authorList>
    </citation>
    <scope>NUCLEOTIDE SEQUENCE [LARGE SCALE GENOMIC DNA]</scope>
    <source>
        <strain evidence="2 3">AK27</strain>
    </source>
</reference>
<evidence type="ECO:0000259" key="1">
    <source>
        <dbReference type="PROSITE" id="PS50801"/>
    </source>
</evidence>